<evidence type="ECO:0000256" key="2">
    <source>
        <dbReference type="ARBA" id="ARBA00022475"/>
    </source>
</evidence>
<keyword evidence="3 9" id="KW-0645">Protease</keyword>
<evidence type="ECO:0000256" key="4">
    <source>
        <dbReference type="ARBA" id="ARBA00022692"/>
    </source>
</evidence>
<dbReference type="Proteomes" id="UP000198611">
    <property type="component" value="Unassembled WGS sequence"/>
</dbReference>
<dbReference type="AlphaFoldDB" id="A0A1I1T932"/>
<accession>A0A1I1T932</accession>
<comment type="similarity">
    <text evidence="1 9 11">Belongs to the peptidase A8 family.</text>
</comment>
<reference evidence="12 13" key="1">
    <citation type="submission" date="2016-10" db="EMBL/GenBank/DDBJ databases">
        <authorList>
            <person name="de Groot N.N."/>
        </authorList>
    </citation>
    <scope>NUCLEOTIDE SEQUENCE [LARGE SCALE GENOMIC DNA]</scope>
    <source>
        <strain evidence="12 13">HL3</strain>
    </source>
</reference>
<evidence type="ECO:0000313" key="12">
    <source>
        <dbReference type="EMBL" id="SFD53628.1"/>
    </source>
</evidence>
<dbReference type="InterPro" id="IPR001872">
    <property type="entry name" value="Peptidase_A8"/>
</dbReference>
<dbReference type="UniPathway" id="UPA00665"/>
<dbReference type="PANTHER" id="PTHR33695:SF1">
    <property type="entry name" value="LIPOPROTEIN SIGNAL PEPTIDASE"/>
    <property type="match status" value="1"/>
</dbReference>
<dbReference type="GO" id="GO:0006508">
    <property type="term" value="P:proteolysis"/>
    <property type="evidence" value="ECO:0007669"/>
    <property type="project" value="UniProtKB-KW"/>
</dbReference>
<feature type="transmembrane region" description="Helical" evidence="9">
    <location>
        <begin position="100"/>
        <end position="122"/>
    </location>
</feature>
<evidence type="ECO:0000256" key="11">
    <source>
        <dbReference type="RuleBase" id="RU004181"/>
    </source>
</evidence>
<keyword evidence="4 9" id="KW-0812">Transmembrane</keyword>
<keyword evidence="8 9" id="KW-0472">Membrane</keyword>
<evidence type="ECO:0000256" key="1">
    <source>
        <dbReference type="ARBA" id="ARBA00006139"/>
    </source>
</evidence>
<dbReference type="GO" id="GO:0004190">
    <property type="term" value="F:aspartic-type endopeptidase activity"/>
    <property type="evidence" value="ECO:0007669"/>
    <property type="project" value="UniProtKB-UniRule"/>
</dbReference>
<dbReference type="EC" id="3.4.23.36" evidence="9"/>
<evidence type="ECO:0000256" key="6">
    <source>
        <dbReference type="ARBA" id="ARBA00022801"/>
    </source>
</evidence>
<proteinExistence type="inferred from homology"/>
<feature type="transmembrane region" description="Helical" evidence="9">
    <location>
        <begin position="70"/>
        <end position="88"/>
    </location>
</feature>
<comment type="catalytic activity">
    <reaction evidence="9 10">
        <text>Release of signal peptides from bacterial membrane prolipoproteins. Hydrolyzes -Xaa-Yaa-Zaa-|-(S,diacylglyceryl)Cys-, in which Xaa is hydrophobic (preferably Leu), and Yaa (Ala or Ser) and Zaa (Gly or Ala) have small, neutral side chains.</text>
        <dbReference type="EC" id="3.4.23.36"/>
    </reaction>
</comment>
<evidence type="ECO:0000256" key="8">
    <source>
        <dbReference type="ARBA" id="ARBA00023136"/>
    </source>
</evidence>
<keyword evidence="5 9" id="KW-0064">Aspartyl protease</keyword>
<keyword evidence="6 9" id="KW-0378">Hydrolase</keyword>
<feature type="active site" evidence="9">
    <location>
        <position position="141"/>
    </location>
</feature>
<dbReference type="PRINTS" id="PR00781">
    <property type="entry name" value="LIPOSIGPTASE"/>
</dbReference>
<dbReference type="NCBIfam" id="TIGR00077">
    <property type="entry name" value="lspA"/>
    <property type="match status" value="1"/>
</dbReference>
<dbReference type="GO" id="GO:0005886">
    <property type="term" value="C:plasma membrane"/>
    <property type="evidence" value="ECO:0007669"/>
    <property type="project" value="UniProtKB-SubCell"/>
</dbReference>
<dbReference type="PROSITE" id="PS00855">
    <property type="entry name" value="SPASE_II"/>
    <property type="match status" value="1"/>
</dbReference>
<sequence>MATALQRRPMLRWLWLAAVVLILDYLTKGWAETALREGMISVLPFLDLRLAYNTGAAFSLLADAGGWQRWLFAALAIGVAVALVVWLARLSRGEHRLGAALALIIGGAVGNLVDRLSLGYVIDFIDVHAAGWHWPAFNIADSAITIGAVLLLWDAFRPGRH</sequence>
<gene>
    <name evidence="9" type="primary">lspA</name>
    <name evidence="12" type="ORF">SAMN05660831_01791</name>
</gene>
<evidence type="ECO:0000256" key="7">
    <source>
        <dbReference type="ARBA" id="ARBA00022989"/>
    </source>
</evidence>
<feature type="transmembrane region" description="Helical" evidence="9">
    <location>
        <begin position="134"/>
        <end position="153"/>
    </location>
</feature>
<feature type="active site" evidence="9">
    <location>
        <position position="123"/>
    </location>
</feature>
<comment type="pathway">
    <text evidence="9">Protein modification; lipoprotein biosynthesis (signal peptide cleavage).</text>
</comment>
<dbReference type="STRING" id="1123397.SAMN05660831_01791"/>
<keyword evidence="7 9" id="KW-1133">Transmembrane helix</keyword>
<dbReference type="PANTHER" id="PTHR33695">
    <property type="entry name" value="LIPOPROTEIN SIGNAL PEPTIDASE"/>
    <property type="match status" value="1"/>
</dbReference>
<evidence type="ECO:0000256" key="3">
    <source>
        <dbReference type="ARBA" id="ARBA00022670"/>
    </source>
</evidence>
<evidence type="ECO:0000256" key="10">
    <source>
        <dbReference type="RuleBase" id="RU000594"/>
    </source>
</evidence>
<protein>
    <recommendedName>
        <fullName evidence="9">Lipoprotein signal peptidase</fullName>
        <ecNumber evidence="9">3.4.23.36</ecNumber>
    </recommendedName>
    <alternativeName>
        <fullName evidence="9">Prolipoprotein signal peptidase</fullName>
    </alternativeName>
    <alternativeName>
        <fullName evidence="9">Signal peptidase II</fullName>
        <shortName evidence="9">SPase II</shortName>
    </alternativeName>
</protein>
<dbReference type="Pfam" id="PF01252">
    <property type="entry name" value="Peptidase_A8"/>
    <property type="match status" value="1"/>
</dbReference>
<comment type="function">
    <text evidence="9 10">This protein specifically catalyzes the removal of signal peptides from prolipoproteins.</text>
</comment>
<organism evidence="12 13">
    <name type="scientific">Thiohalospira halophila DSM 15071</name>
    <dbReference type="NCBI Taxonomy" id="1123397"/>
    <lineage>
        <taxon>Bacteria</taxon>
        <taxon>Pseudomonadati</taxon>
        <taxon>Pseudomonadota</taxon>
        <taxon>Gammaproteobacteria</taxon>
        <taxon>Thiohalospirales</taxon>
        <taxon>Thiohalospiraceae</taxon>
        <taxon>Thiohalospira</taxon>
    </lineage>
</organism>
<evidence type="ECO:0000256" key="5">
    <source>
        <dbReference type="ARBA" id="ARBA00022750"/>
    </source>
</evidence>
<dbReference type="EMBL" id="FOMJ01000006">
    <property type="protein sequence ID" value="SFD53628.1"/>
    <property type="molecule type" value="Genomic_DNA"/>
</dbReference>
<dbReference type="HAMAP" id="MF_00161">
    <property type="entry name" value="LspA"/>
    <property type="match status" value="1"/>
</dbReference>
<comment type="subcellular location">
    <subcellularLocation>
        <location evidence="9">Cell membrane</location>
        <topology evidence="9">Multi-pass membrane protein</topology>
    </subcellularLocation>
</comment>
<evidence type="ECO:0000313" key="13">
    <source>
        <dbReference type="Proteomes" id="UP000198611"/>
    </source>
</evidence>
<evidence type="ECO:0000256" key="9">
    <source>
        <dbReference type="HAMAP-Rule" id="MF_00161"/>
    </source>
</evidence>
<keyword evidence="2 9" id="KW-1003">Cell membrane</keyword>
<keyword evidence="13" id="KW-1185">Reference proteome</keyword>
<name>A0A1I1T932_9GAMM</name>
<comment type="caution">
    <text evidence="9">Lacks conserved residue(s) required for the propagation of feature annotation.</text>
</comment>